<evidence type="ECO:0000313" key="1">
    <source>
        <dbReference type="EMBL" id="BBC80450.1"/>
    </source>
</evidence>
<dbReference type="AlphaFoldDB" id="A0A2Z5ZIL3"/>
<organism evidence="1 2">
    <name type="scientific">Acetobacter orientalis</name>
    <dbReference type="NCBI Taxonomy" id="146474"/>
    <lineage>
        <taxon>Bacteria</taxon>
        <taxon>Pseudomonadati</taxon>
        <taxon>Pseudomonadota</taxon>
        <taxon>Alphaproteobacteria</taxon>
        <taxon>Acetobacterales</taxon>
        <taxon>Acetobacteraceae</taxon>
        <taxon>Acetobacter</taxon>
    </lineage>
</organism>
<dbReference type="Proteomes" id="UP000270034">
    <property type="component" value="Chromosome"/>
</dbReference>
<dbReference type="EMBL" id="AP018515">
    <property type="protein sequence ID" value="BBC80450.1"/>
    <property type="molecule type" value="Genomic_DNA"/>
</dbReference>
<dbReference type="KEGG" id="aot:AcetOri_orf03142"/>
<protein>
    <submittedName>
        <fullName evidence="1">Fis family transcriptional regulator</fullName>
    </submittedName>
</protein>
<proteinExistence type="predicted"/>
<name>A0A2Z5ZIL3_9PROT</name>
<accession>A0A2Z5ZIL3</accession>
<reference evidence="1 2" key="1">
    <citation type="submission" date="2018-02" db="EMBL/GenBank/DDBJ databases">
        <title>Acetobacter orientalis genome.</title>
        <authorList>
            <person name="Nakashima N."/>
            <person name="Tamura T."/>
        </authorList>
    </citation>
    <scope>NUCLEOTIDE SEQUENCE [LARGE SCALE GENOMIC DNA]</scope>
    <source>
        <strain evidence="1 2">FAN1</strain>
    </source>
</reference>
<gene>
    <name evidence="1" type="ORF">AcetOrient_orf03142</name>
</gene>
<evidence type="ECO:0000313" key="2">
    <source>
        <dbReference type="Proteomes" id="UP000270034"/>
    </source>
</evidence>
<sequence length="64" mass="6665">MCDTSKKGGTGNGAAFFVQNAAPVPPKCDPAPATLGLCHALRNESIKLHGSAFNFGVGKRRYST</sequence>